<keyword evidence="2" id="KW-1185">Reference proteome</keyword>
<evidence type="ECO:0000313" key="1">
    <source>
        <dbReference type="EMBL" id="CAD7702741.1"/>
    </source>
</evidence>
<proteinExistence type="predicted"/>
<evidence type="ECO:0000313" key="2">
    <source>
        <dbReference type="Proteomes" id="UP000708148"/>
    </source>
</evidence>
<dbReference type="Proteomes" id="UP000708148">
    <property type="component" value="Unassembled WGS sequence"/>
</dbReference>
<accession>A0A8S1JBA2</accession>
<reference evidence="1" key="1">
    <citation type="submission" date="2020-12" db="EMBL/GenBank/DDBJ databases">
        <authorList>
            <person name="Iha C."/>
        </authorList>
    </citation>
    <scope>NUCLEOTIDE SEQUENCE</scope>
</reference>
<dbReference type="EMBL" id="CAJHUC010001933">
    <property type="protein sequence ID" value="CAD7702741.1"/>
    <property type="molecule type" value="Genomic_DNA"/>
</dbReference>
<name>A0A8S1JBA2_9CHLO</name>
<sequence>MAWTRQEDLWKMIGPAFLVSVRTAGALHGMRLAKHGGREGPSPRFRTRVPPHSPSGHWALPAFMPMGIREENFVGSSPHECCALKSNWGFAGGTRLWSAVSCGVGATARFSTCDQKVTTNRAQTMPGLGRE</sequence>
<dbReference type="AlphaFoldDB" id="A0A8S1JBA2"/>
<comment type="caution">
    <text evidence="1">The sequence shown here is derived from an EMBL/GenBank/DDBJ whole genome shotgun (WGS) entry which is preliminary data.</text>
</comment>
<gene>
    <name evidence="1" type="ORF">OSTQU699_LOCUS8098</name>
</gene>
<protein>
    <submittedName>
        <fullName evidence="1">Uncharacterized protein</fullName>
    </submittedName>
</protein>
<organism evidence="1 2">
    <name type="scientific">Ostreobium quekettii</name>
    <dbReference type="NCBI Taxonomy" id="121088"/>
    <lineage>
        <taxon>Eukaryota</taxon>
        <taxon>Viridiplantae</taxon>
        <taxon>Chlorophyta</taxon>
        <taxon>core chlorophytes</taxon>
        <taxon>Ulvophyceae</taxon>
        <taxon>TCBD clade</taxon>
        <taxon>Bryopsidales</taxon>
        <taxon>Ostreobineae</taxon>
        <taxon>Ostreobiaceae</taxon>
        <taxon>Ostreobium</taxon>
    </lineage>
</organism>